<protein>
    <submittedName>
        <fullName evidence="1">Uncharacterized protein</fullName>
    </submittedName>
</protein>
<gene>
    <name evidence="1" type="ORF">LCGC14_1626510</name>
</gene>
<dbReference type="AlphaFoldDB" id="A0A0F9L3K6"/>
<proteinExistence type="predicted"/>
<name>A0A0F9L3K6_9ZZZZ</name>
<reference evidence="1" key="1">
    <citation type="journal article" date="2015" name="Nature">
        <title>Complex archaea that bridge the gap between prokaryotes and eukaryotes.</title>
        <authorList>
            <person name="Spang A."/>
            <person name="Saw J.H."/>
            <person name="Jorgensen S.L."/>
            <person name="Zaremba-Niedzwiedzka K."/>
            <person name="Martijn J."/>
            <person name="Lind A.E."/>
            <person name="van Eijk R."/>
            <person name="Schleper C."/>
            <person name="Guy L."/>
            <person name="Ettema T.J."/>
        </authorList>
    </citation>
    <scope>NUCLEOTIDE SEQUENCE</scope>
</reference>
<organism evidence="1">
    <name type="scientific">marine sediment metagenome</name>
    <dbReference type="NCBI Taxonomy" id="412755"/>
    <lineage>
        <taxon>unclassified sequences</taxon>
        <taxon>metagenomes</taxon>
        <taxon>ecological metagenomes</taxon>
    </lineage>
</organism>
<sequence>FNRPWFSIVDQQHRNQVGTGTVTDTNPHATSGNDLTIGDLSILQLNLDHGMVIAKDRSIAKVPGYRCTSAITEVKTDDALGTLTGFASASYIELPYFPVRVGRVWLASTDITLAALHVQQTHRIVFPYEVPTAGEIINVYYTRAEVAEPPLPGNNTFVTNGPSTQELAIAGGLGLVSLTTTEETFADAYQIPMRYEMFMDGEGALLKTPQVVYCWKRLDDLGTSDSTIDITPYGPGRLIMALSGAGPGATLDIQVRVYGTDAAGATIDELFTFTQADWNDVPAIPALPSPSDDFLKFSDTVFATITNVTVEVRSDGPNSAIMIWMAQHAFSNYDKQADALHVATVDWNGYGFGNVYDKRVVAPTMRDEQNAAADSKLQALVYRLVAGGNFTVYVDDFRNPQYHSLETPDDLNETASHYPTYNFSKQQVGLHGYYRSIAFPVHANSGTTWRVSLFGAQNLVDAWFPNQPRLQMWTGGPTWSATAMTAVPGVPNTWEVTLASVPTRVQVLLYPGQCTGMAIYG</sequence>
<comment type="caution">
    <text evidence="1">The sequence shown here is derived from an EMBL/GenBank/DDBJ whole genome shotgun (WGS) entry which is preliminary data.</text>
</comment>
<dbReference type="EMBL" id="LAZR01013359">
    <property type="protein sequence ID" value="KKM22325.1"/>
    <property type="molecule type" value="Genomic_DNA"/>
</dbReference>
<feature type="non-terminal residue" evidence="1">
    <location>
        <position position="1"/>
    </location>
</feature>
<evidence type="ECO:0000313" key="1">
    <source>
        <dbReference type="EMBL" id="KKM22325.1"/>
    </source>
</evidence>
<accession>A0A0F9L3K6</accession>